<evidence type="ECO:0000256" key="1">
    <source>
        <dbReference type="SAM" id="Phobius"/>
    </source>
</evidence>
<proteinExistence type="predicted"/>
<sequence length="101" mass="10890">MANIDDVGTDRCVVPSLSLLLYPLCSSLLSTVLTTSSLPTISLSHCHRKAPSSLSRTSSARHGVSVPSLLAIVRHHEPFTHVQCLSGSFKQLSSSTEYDRP</sequence>
<organism evidence="2 3">
    <name type="scientific">Clitoria ternatea</name>
    <name type="common">Butterfly pea</name>
    <dbReference type="NCBI Taxonomy" id="43366"/>
    <lineage>
        <taxon>Eukaryota</taxon>
        <taxon>Viridiplantae</taxon>
        <taxon>Streptophyta</taxon>
        <taxon>Embryophyta</taxon>
        <taxon>Tracheophyta</taxon>
        <taxon>Spermatophyta</taxon>
        <taxon>Magnoliopsida</taxon>
        <taxon>eudicotyledons</taxon>
        <taxon>Gunneridae</taxon>
        <taxon>Pentapetalae</taxon>
        <taxon>rosids</taxon>
        <taxon>fabids</taxon>
        <taxon>Fabales</taxon>
        <taxon>Fabaceae</taxon>
        <taxon>Papilionoideae</taxon>
        <taxon>50 kb inversion clade</taxon>
        <taxon>NPAAA clade</taxon>
        <taxon>indigoferoid/millettioid clade</taxon>
        <taxon>Phaseoleae</taxon>
        <taxon>Clitoria</taxon>
    </lineage>
</organism>
<name>A0AAN9J9L0_CLITE</name>
<dbReference type="EMBL" id="JAYKXN010000004">
    <property type="protein sequence ID" value="KAK7293773.1"/>
    <property type="molecule type" value="Genomic_DNA"/>
</dbReference>
<gene>
    <name evidence="2" type="ORF">RJT34_16646</name>
</gene>
<keyword evidence="3" id="KW-1185">Reference proteome</keyword>
<dbReference type="Proteomes" id="UP001359559">
    <property type="component" value="Unassembled WGS sequence"/>
</dbReference>
<reference evidence="2 3" key="1">
    <citation type="submission" date="2024-01" db="EMBL/GenBank/DDBJ databases">
        <title>The genomes of 5 underutilized Papilionoideae crops provide insights into root nodulation and disease resistance.</title>
        <authorList>
            <person name="Yuan L."/>
        </authorList>
    </citation>
    <scope>NUCLEOTIDE SEQUENCE [LARGE SCALE GENOMIC DNA]</scope>
    <source>
        <strain evidence="2">LY-2023</strain>
        <tissue evidence="2">Leaf</tissue>
    </source>
</reference>
<keyword evidence="1" id="KW-0472">Membrane</keyword>
<keyword evidence="1" id="KW-0812">Transmembrane</keyword>
<feature type="transmembrane region" description="Helical" evidence="1">
    <location>
        <begin position="20"/>
        <end position="41"/>
    </location>
</feature>
<keyword evidence="1" id="KW-1133">Transmembrane helix</keyword>
<protein>
    <submittedName>
        <fullName evidence="2">Uncharacterized protein</fullName>
    </submittedName>
</protein>
<evidence type="ECO:0000313" key="3">
    <source>
        <dbReference type="Proteomes" id="UP001359559"/>
    </source>
</evidence>
<accession>A0AAN9J9L0</accession>
<evidence type="ECO:0000313" key="2">
    <source>
        <dbReference type="EMBL" id="KAK7293773.1"/>
    </source>
</evidence>
<dbReference type="AlphaFoldDB" id="A0AAN9J9L0"/>
<comment type="caution">
    <text evidence="2">The sequence shown here is derived from an EMBL/GenBank/DDBJ whole genome shotgun (WGS) entry which is preliminary data.</text>
</comment>